<accession>A0A380RV71</accession>
<feature type="transmembrane region" description="Helical" evidence="1">
    <location>
        <begin position="33"/>
        <end position="53"/>
    </location>
</feature>
<proteinExistence type="predicted"/>
<keyword evidence="1" id="KW-0812">Transmembrane</keyword>
<name>A0A380RV71_FIBSU</name>
<feature type="transmembrane region" description="Helical" evidence="1">
    <location>
        <begin position="178"/>
        <end position="198"/>
    </location>
</feature>
<evidence type="ECO:0000313" key="3">
    <source>
        <dbReference type="Proteomes" id="UP000255423"/>
    </source>
</evidence>
<dbReference type="EMBL" id="UHJL01000001">
    <property type="protein sequence ID" value="SUQ18897.1"/>
    <property type="molecule type" value="Genomic_DNA"/>
</dbReference>
<dbReference type="RefSeq" id="WP_088660360.1">
    <property type="nucleotide sequence ID" value="NZ_UHJL01000001.1"/>
</dbReference>
<organism evidence="2 3">
    <name type="scientific">Fibrobacter succinogenes</name>
    <name type="common">Bacteroides succinogenes</name>
    <dbReference type="NCBI Taxonomy" id="833"/>
    <lineage>
        <taxon>Bacteria</taxon>
        <taxon>Pseudomonadati</taxon>
        <taxon>Fibrobacterota</taxon>
        <taxon>Fibrobacteria</taxon>
        <taxon>Fibrobacterales</taxon>
        <taxon>Fibrobacteraceae</taxon>
        <taxon>Fibrobacter</taxon>
    </lineage>
</organism>
<evidence type="ECO:0000256" key="1">
    <source>
        <dbReference type="SAM" id="Phobius"/>
    </source>
</evidence>
<dbReference type="Proteomes" id="UP000255423">
    <property type="component" value="Unassembled WGS sequence"/>
</dbReference>
<reference evidence="2 3" key="1">
    <citation type="submission" date="2017-08" db="EMBL/GenBank/DDBJ databases">
        <authorList>
            <person name="de Groot N.N."/>
        </authorList>
    </citation>
    <scope>NUCLEOTIDE SEQUENCE [LARGE SCALE GENOMIC DNA]</scope>
    <source>
        <strain evidence="2 3">HM2</strain>
    </source>
</reference>
<feature type="transmembrane region" description="Helical" evidence="1">
    <location>
        <begin position="145"/>
        <end position="166"/>
    </location>
</feature>
<sequence>MSEENITSGCNAEDVKAITKRCAESWMKRIRNFAGFLGMILPWIALAGAAIIAKVQPAKIPDDFWTTLSISATYYLTPALAGILTTAAVVLICYKGYDWRDELVATASGIFGLMIVIFPCDCSAADGKIVGFFQLPIAVSNVIHLTSAVIFFILLAINSLFLFTLGESDTKQKRIRNIIYRVCGIGMFCTLFLLVLPIQFPAKIFIVEAIALTFFGVSWLVKGQIFGLLKDK</sequence>
<keyword evidence="1" id="KW-1133">Transmembrane helix</keyword>
<evidence type="ECO:0008006" key="4">
    <source>
        <dbReference type="Google" id="ProtNLM"/>
    </source>
</evidence>
<dbReference type="AlphaFoldDB" id="A0A380RV71"/>
<keyword evidence="1" id="KW-0472">Membrane</keyword>
<protein>
    <recommendedName>
        <fullName evidence="4">DUF998 domain-containing protein</fullName>
    </recommendedName>
</protein>
<feature type="transmembrane region" description="Helical" evidence="1">
    <location>
        <begin position="204"/>
        <end position="221"/>
    </location>
</feature>
<feature type="transmembrane region" description="Helical" evidence="1">
    <location>
        <begin position="103"/>
        <end position="125"/>
    </location>
</feature>
<evidence type="ECO:0000313" key="2">
    <source>
        <dbReference type="EMBL" id="SUQ18897.1"/>
    </source>
</evidence>
<feature type="transmembrane region" description="Helical" evidence="1">
    <location>
        <begin position="73"/>
        <end position="94"/>
    </location>
</feature>
<gene>
    <name evidence="2" type="ORF">SAMN05661053_0119</name>
</gene>